<organism evidence="2 3">
    <name type="scientific">Babesia ovata</name>
    <dbReference type="NCBI Taxonomy" id="189622"/>
    <lineage>
        <taxon>Eukaryota</taxon>
        <taxon>Sar</taxon>
        <taxon>Alveolata</taxon>
        <taxon>Apicomplexa</taxon>
        <taxon>Aconoidasida</taxon>
        <taxon>Piroplasmida</taxon>
        <taxon>Babesiidae</taxon>
        <taxon>Babesia</taxon>
    </lineage>
</organism>
<protein>
    <submittedName>
        <fullName evidence="2">Transmembrane amino acid transporter</fullName>
    </submittedName>
</protein>
<dbReference type="OrthoDB" id="364814at2759"/>
<feature type="transmembrane region" description="Helical" evidence="1">
    <location>
        <begin position="402"/>
        <end position="422"/>
    </location>
</feature>
<name>A0A2H6KEB6_9APIC</name>
<sequence>MAPTEGDATASARPGGFVRSRKRFKAYTWKYKKTISPIASFVLVVNQMIGYGMSDIPSVMREGGWLYALLANLLVSVLAALCSLMLLRAMTLIPHNENFDHRIEYNTLVKYYLSDHNFRMVALLHHVGDLCSVICGILAFSKLVDMLLVRTLGWTLALQVYPDAHFGRVDIQTVTAIYESNVSSGADGQSFTLAITMGYVICAVLCLRLSACALEETMGFHVFSFLALIGCTMQLAVFGFARYLGGVPSSKPPAIGGRRFSKVILTFVENFNVASSTPSWANEMTSDVKVVRTMWTSTFFTSAIYHVLGYILCVGFPANSGSIVSDILLSNTSVLTHAAICLFVAVNVLPDVVFGTISTKYNLLNLGYCGSRLAYFWGCVLPFTFTWMLSNESLFFEYLGHIGLISALFCDFVIPVVVYKVANDSMADFMDASTGGYLEGRTNSDGSYYLGEASHAAEMLLKRGTSILFNKIGSISRAFTMDMRQKPITEDLLKSDSIRPEAFPYIARQQSDIDFGGIDFMKFKIIRPPPQPRPDDHLYNVIAPQRRSGRVVFDGLGLCEPDMYDETSSTPPQSERAARKQRVEVFPVQFLEKHSTLVTHLILSVLGGMIVIPMVSRFKLFTCEKQLTQRHLLLSLVTQ</sequence>
<keyword evidence="3" id="KW-1185">Reference proteome</keyword>
<dbReference type="AlphaFoldDB" id="A0A2H6KEB6"/>
<gene>
    <name evidence="2" type="ORF">BOVATA_027920</name>
</gene>
<evidence type="ECO:0000256" key="1">
    <source>
        <dbReference type="SAM" id="Phobius"/>
    </source>
</evidence>
<keyword evidence="1" id="KW-1133">Transmembrane helix</keyword>
<keyword evidence="1 2" id="KW-0812">Transmembrane</keyword>
<dbReference type="VEuPathDB" id="PiroplasmaDB:BOVATA_027920"/>
<feature type="transmembrane region" description="Helical" evidence="1">
    <location>
        <begin position="222"/>
        <end position="244"/>
    </location>
</feature>
<comment type="caution">
    <text evidence="2">The sequence shown here is derived from an EMBL/GenBank/DDBJ whole genome shotgun (WGS) entry which is preliminary data.</text>
</comment>
<dbReference type="RefSeq" id="XP_028867542.1">
    <property type="nucleotide sequence ID" value="XM_029011709.1"/>
</dbReference>
<feature type="transmembrane region" description="Helical" evidence="1">
    <location>
        <begin position="373"/>
        <end position="390"/>
    </location>
</feature>
<feature type="transmembrane region" description="Helical" evidence="1">
    <location>
        <begin position="120"/>
        <end position="140"/>
    </location>
</feature>
<proteinExistence type="predicted"/>
<feature type="transmembrane region" description="Helical" evidence="1">
    <location>
        <begin position="191"/>
        <end position="210"/>
    </location>
</feature>
<reference evidence="2 3" key="1">
    <citation type="journal article" date="2017" name="BMC Genomics">
        <title>Whole-genome assembly of Babesia ovata and comparative genomics between closely related pathogens.</title>
        <authorList>
            <person name="Yamagishi J."/>
            <person name="Asada M."/>
            <person name="Hakimi H."/>
            <person name="Tanaka T.Q."/>
            <person name="Sugimoto C."/>
            <person name="Kawazu S."/>
        </authorList>
    </citation>
    <scope>NUCLEOTIDE SEQUENCE [LARGE SCALE GENOMIC DNA]</scope>
    <source>
        <strain evidence="2 3">Miyake</strain>
    </source>
</reference>
<dbReference type="GeneID" id="39875069"/>
<feature type="transmembrane region" description="Helical" evidence="1">
    <location>
        <begin position="294"/>
        <end position="316"/>
    </location>
</feature>
<keyword evidence="1" id="KW-0472">Membrane</keyword>
<dbReference type="PANTHER" id="PTHR16189">
    <property type="entry name" value="TRANSMEMBRANE PROTEIN 104-RELATED"/>
    <property type="match status" value="1"/>
</dbReference>
<feature type="transmembrane region" description="Helical" evidence="1">
    <location>
        <begin position="65"/>
        <end position="87"/>
    </location>
</feature>
<evidence type="ECO:0000313" key="2">
    <source>
        <dbReference type="EMBL" id="GBE61299.1"/>
    </source>
</evidence>
<dbReference type="Proteomes" id="UP000236319">
    <property type="component" value="Unassembled WGS sequence"/>
</dbReference>
<dbReference type="PANTHER" id="PTHR16189:SF3">
    <property type="entry name" value="AMINO ACID TRANSPORTER TRANSMEMBRANE DOMAIN-CONTAINING PROTEIN"/>
    <property type="match status" value="1"/>
</dbReference>
<feature type="transmembrane region" description="Helical" evidence="1">
    <location>
        <begin position="328"/>
        <end position="353"/>
    </location>
</feature>
<dbReference type="EMBL" id="BDSA01000003">
    <property type="protein sequence ID" value="GBE61299.1"/>
    <property type="molecule type" value="Genomic_DNA"/>
</dbReference>
<feature type="transmembrane region" description="Helical" evidence="1">
    <location>
        <begin position="597"/>
        <end position="615"/>
    </location>
</feature>
<feature type="transmembrane region" description="Helical" evidence="1">
    <location>
        <begin position="34"/>
        <end position="53"/>
    </location>
</feature>
<accession>A0A2H6KEB6</accession>
<evidence type="ECO:0000313" key="3">
    <source>
        <dbReference type="Proteomes" id="UP000236319"/>
    </source>
</evidence>